<evidence type="ECO:0000313" key="3">
    <source>
        <dbReference type="Proteomes" id="UP000005237"/>
    </source>
</evidence>
<dbReference type="AlphaFoldDB" id="A0A8R1IP24"/>
<reference evidence="3" key="1">
    <citation type="submission" date="2010-08" db="EMBL/GenBank/DDBJ databases">
        <authorList>
            <consortium name="Caenorhabditis japonica Sequencing Consortium"/>
            <person name="Wilson R.K."/>
        </authorList>
    </citation>
    <scope>NUCLEOTIDE SEQUENCE [LARGE SCALE GENOMIC DNA]</scope>
    <source>
        <strain evidence="3">DF5081</strain>
    </source>
</reference>
<organism evidence="2 3">
    <name type="scientific">Caenorhabditis japonica</name>
    <dbReference type="NCBI Taxonomy" id="281687"/>
    <lineage>
        <taxon>Eukaryota</taxon>
        <taxon>Metazoa</taxon>
        <taxon>Ecdysozoa</taxon>
        <taxon>Nematoda</taxon>
        <taxon>Chromadorea</taxon>
        <taxon>Rhabditida</taxon>
        <taxon>Rhabditina</taxon>
        <taxon>Rhabditomorpha</taxon>
        <taxon>Rhabditoidea</taxon>
        <taxon>Rhabditidae</taxon>
        <taxon>Peloderinae</taxon>
        <taxon>Caenorhabditis</taxon>
    </lineage>
</organism>
<reference evidence="2" key="2">
    <citation type="submission" date="2022-06" db="UniProtKB">
        <authorList>
            <consortium name="EnsemblMetazoa"/>
        </authorList>
    </citation>
    <scope>IDENTIFICATION</scope>
    <source>
        <strain evidence="2">DF5081</strain>
    </source>
</reference>
<evidence type="ECO:0000256" key="1">
    <source>
        <dbReference type="SAM" id="MobiDB-lite"/>
    </source>
</evidence>
<sequence>MHIPENLSNSLPIPAITFTAKLSSPTTSIPRPKFYRSESEMSPGPTGGISPTATMPDSGPIFGQHLPHHAPIYHTNTPGKLRGRSPRLSVSN</sequence>
<name>A0A8R1IP24_CAEJA</name>
<proteinExistence type="predicted"/>
<evidence type="ECO:0000313" key="2">
    <source>
        <dbReference type="EnsemblMetazoa" id="CJA38690.1"/>
    </source>
</evidence>
<feature type="region of interest" description="Disordered" evidence="1">
    <location>
        <begin position="23"/>
        <end position="92"/>
    </location>
</feature>
<protein>
    <submittedName>
        <fullName evidence="2">Uncharacterized protein</fullName>
    </submittedName>
</protein>
<keyword evidence="3" id="KW-1185">Reference proteome</keyword>
<dbReference type="Proteomes" id="UP000005237">
    <property type="component" value="Unassembled WGS sequence"/>
</dbReference>
<dbReference type="EnsemblMetazoa" id="CJA38690.1">
    <property type="protein sequence ID" value="CJA38690.1"/>
    <property type="gene ID" value="WBGene00214537"/>
</dbReference>
<accession>A0A8R1IP24</accession>